<sequence>MREAARRVVTLLTDFGLSDPFVGIMKGVILGINPHVALVDLCHSGKAYDVAEAALLLITSYRYFPAGTIHIAVVDPGVGGPRRPILVTCDDHLFIGPDNGLLALLAAKAGSTVRVITATGYFLQPVSATFHGRDIFAPIAGHLSLGAQPDECGELIDDYVRLVIPRPVQSGISSIRGEILYIDRFGNLMTNIARLDLERLETVDSPAAYVVSVAGLEIPVVACYGQVAPAASGAIIGSAEYLEIFVNQGDASRLLGIGRGCEVVVGRPKRRNFDNP</sequence>
<feature type="domain" description="S-adenosyl-l-methionine hydroxide adenosyltransferase N-terminal" evidence="3">
    <location>
        <begin position="9"/>
        <end position="153"/>
    </location>
</feature>
<evidence type="ECO:0000256" key="2">
    <source>
        <dbReference type="ARBA" id="ARBA00024035"/>
    </source>
</evidence>
<dbReference type="SUPFAM" id="SSF101852">
    <property type="entry name" value="Bacterial fluorinating enzyme, C-terminal domain"/>
    <property type="match status" value="1"/>
</dbReference>
<dbReference type="PIRSF" id="PIRSF006779">
    <property type="entry name" value="UCP006779"/>
    <property type="match status" value="1"/>
</dbReference>
<evidence type="ECO:0000313" key="6">
    <source>
        <dbReference type="Proteomes" id="UP000006898"/>
    </source>
</evidence>
<dbReference type="AlphaFoldDB" id="D5MH85"/>
<dbReference type="Pfam" id="PF01887">
    <property type="entry name" value="SAM_HAT_N"/>
    <property type="match status" value="1"/>
</dbReference>
<dbReference type="HOGENOM" id="CLU_059734_1_1_0"/>
<dbReference type="InterPro" id="IPR002747">
    <property type="entry name" value="SAM_OH_AdoTrfase"/>
</dbReference>
<evidence type="ECO:0000313" key="5">
    <source>
        <dbReference type="EMBL" id="CBE69117.1"/>
    </source>
</evidence>
<dbReference type="InterPro" id="IPR023227">
    <property type="entry name" value="SAM_OH_AdoTrfase_C_sf"/>
</dbReference>
<name>D5MH85_METO1</name>
<proteinExistence type="inferred from homology"/>
<feature type="domain" description="S-adenosyl-l-methionine hydroxide adenosyltransferase C-terminal" evidence="4">
    <location>
        <begin position="177"/>
        <end position="263"/>
    </location>
</feature>
<dbReference type="Gene3D" id="3.40.50.10790">
    <property type="entry name" value="S-adenosyl-l-methionine hydroxide adenosyltransferase, N-terminal"/>
    <property type="match status" value="1"/>
</dbReference>
<dbReference type="InterPro" id="IPR046469">
    <property type="entry name" value="SAM_HAT_N"/>
</dbReference>
<accession>D5MH85</accession>
<dbReference type="Proteomes" id="UP000006898">
    <property type="component" value="Chromosome"/>
</dbReference>
<dbReference type="PATRIC" id="fig|671143.5.peg.1828"/>
<organism evidence="5 6">
    <name type="scientific">Methylomirabilis oxygeniifera</name>
    <dbReference type="NCBI Taxonomy" id="671143"/>
    <lineage>
        <taxon>Bacteria</taxon>
        <taxon>Candidatus Methylomirabilota</taxon>
        <taxon>Candidatus Methylomirabilia</taxon>
        <taxon>Candidatus Methylomirabilales</taxon>
        <taxon>Candidatus Methylomirabilaceae</taxon>
        <taxon>Candidatus Methylomirabilis</taxon>
    </lineage>
</organism>
<dbReference type="InterPro" id="IPR023228">
    <property type="entry name" value="SAM_OH_AdoTrfase_N_sf"/>
</dbReference>
<dbReference type="SUPFAM" id="SSF102522">
    <property type="entry name" value="Bacterial fluorinating enzyme, N-terminal domain"/>
    <property type="match status" value="1"/>
</dbReference>
<dbReference type="EMBL" id="FP565575">
    <property type="protein sequence ID" value="CBE69117.1"/>
    <property type="molecule type" value="Genomic_DNA"/>
</dbReference>
<dbReference type="Gene3D" id="2.40.30.90">
    <property type="entry name" value="Bacterial fluorinating enzyme like"/>
    <property type="match status" value="1"/>
</dbReference>
<dbReference type="eggNOG" id="COG1912">
    <property type="taxonomic scope" value="Bacteria"/>
</dbReference>
<dbReference type="InterPro" id="IPR046470">
    <property type="entry name" value="SAM_HAT_C"/>
</dbReference>
<dbReference type="PANTHER" id="PTHR35092:SF1">
    <property type="entry name" value="CHLORINASE MJ1651"/>
    <property type="match status" value="1"/>
</dbReference>
<keyword evidence="1" id="KW-0949">S-adenosyl-L-methionine</keyword>
<gene>
    <name evidence="5" type="ORF">DAMO_2067</name>
</gene>
<evidence type="ECO:0008006" key="7">
    <source>
        <dbReference type="Google" id="ProtNLM"/>
    </source>
</evidence>
<dbReference type="STRING" id="671143.DAMO_2067"/>
<evidence type="ECO:0000256" key="1">
    <source>
        <dbReference type="ARBA" id="ARBA00022691"/>
    </source>
</evidence>
<dbReference type="KEGG" id="mox:DAMO_2067"/>
<reference evidence="5 6" key="1">
    <citation type="journal article" date="2010" name="Nature">
        <title>Nitrite-driven anaerobic methane oxidation by oxygenic bacteria.</title>
        <authorList>
            <person name="Ettwig K.F."/>
            <person name="Butler M.K."/>
            <person name="Le Paslier D."/>
            <person name="Pelletier E."/>
            <person name="Mangenot S."/>
            <person name="Kuypers M.M.M."/>
            <person name="Schreiber F."/>
            <person name="Dutilh B.E."/>
            <person name="Zedelius J."/>
            <person name="de Beer D."/>
            <person name="Gloerich J."/>
            <person name="Wessels H.J.C.T."/>
            <person name="van Allen T."/>
            <person name="Luesken F."/>
            <person name="Wu M."/>
            <person name="van de Pas-Schoonen K.T."/>
            <person name="Op den Camp H.J.M."/>
            <person name="Janssen-Megens E.M."/>
            <person name="Francoijs K-J."/>
            <person name="Stunnenberg H."/>
            <person name="Weissenbach J."/>
            <person name="Jetten M.S.M."/>
            <person name="Strous M."/>
        </authorList>
    </citation>
    <scope>NUCLEOTIDE SEQUENCE [LARGE SCALE GENOMIC DNA]</scope>
</reference>
<evidence type="ECO:0000259" key="3">
    <source>
        <dbReference type="Pfam" id="PF01887"/>
    </source>
</evidence>
<comment type="similarity">
    <text evidence="2">Belongs to the SAM hydrolase / SAM-dependent halogenase family.</text>
</comment>
<dbReference type="Pfam" id="PF20257">
    <property type="entry name" value="SAM_HAT_C"/>
    <property type="match status" value="1"/>
</dbReference>
<evidence type="ECO:0000259" key="4">
    <source>
        <dbReference type="Pfam" id="PF20257"/>
    </source>
</evidence>
<dbReference type="PANTHER" id="PTHR35092">
    <property type="entry name" value="CHLORINASE MJ1651"/>
    <property type="match status" value="1"/>
</dbReference>
<protein>
    <recommendedName>
        <fullName evidence="7">Adenosyl-chloride synthase</fullName>
    </recommendedName>
</protein>